<keyword evidence="11" id="KW-1185">Reference proteome</keyword>
<evidence type="ECO:0000313" key="11">
    <source>
        <dbReference type="Proteomes" id="UP000093695"/>
    </source>
</evidence>
<evidence type="ECO:0000256" key="4">
    <source>
        <dbReference type="ARBA" id="ARBA00022723"/>
    </source>
</evidence>
<dbReference type="GO" id="GO:0016705">
    <property type="term" value="F:oxidoreductase activity, acting on paired donors, with incorporation or reduction of molecular oxygen"/>
    <property type="evidence" value="ECO:0007669"/>
    <property type="project" value="InterPro"/>
</dbReference>
<dbReference type="FunFam" id="1.10.630.10:FF:000018">
    <property type="entry name" value="Cytochrome P450 monooxygenase"/>
    <property type="match status" value="1"/>
</dbReference>
<comment type="pathway">
    <text evidence="1">Antibiotic biosynthesis; vancomycin biosynthesis.</text>
</comment>
<dbReference type="RefSeq" id="WP_044851384.1">
    <property type="nucleotide sequence ID" value="NZ_CP016174.1"/>
</dbReference>
<dbReference type="PROSITE" id="PS00086">
    <property type="entry name" value="CYTOCHROME_P450"/>
    <property type="match status" value="1"/>
</dbReference>
<proteinExistence type="inferred from homology"/>
<dbReference type="GO" id="GO:0005506">
    <property type="term" value="F:iron ion binding"/>
    <property type="evidence" value="ECO:0007669"/>
    <property type="project" value="InterPro"/>
</dbReference>
<evidence type="ECO:0000256" key="3">
    <source>
        <dbReference type="ARBA" id="ARBA00022617"/>
    </source>
</evidence>
<dbReference type="Pfam" id="PF00067">
    <property type="entry name" value="p450"/>
    <property type="match status" value="1"/>
</dbReference>
<dbReference type="InterPro" id="IPR017972">
    <property type="entry name" value="Cyt_P450_CS"/>
</dbReference>
<sequence>MTAVDADVWAFPFDEEGLELNESYRRARTAEGLVRVQQAYGEAAWLATRYEDVRFVLADPRFSRAMSMTENCPRTTEGVQRGGLLFMDRQDHARIRGLVAKAFTMRQVAALRPKVHQLTDTLAERIASRTPPIDLVEDYAKPARSTVIFELLGIPPEDRNGFRGLCEGVLSTGAMSAEEFGANHVKLNGYMAELVHRRRHEPGDDLMTALIAARDLQDRLSEEELVNVCIDILLPAYQSQVPNFVTALMRQPGAWEKLVAEPHLLPSAIEELVRFVPLVEGAPFPRYATEDIEVGGVLVRAGEPVLVSMASANRDSSVFAGADGLVLDRQDNRHLGFGHGIHFCLGAQLARMALYEELSALIRRIPTLRPAGEAVWNTEMGIRGLRALPVGW</sequence>
<dbReference type="Gene3D" id="1.10.630.10">
    <property type="entry name" value="Cytochrome P450"/>
    <property type="match status" value="1"/>
</dbReference>
<dbReference type="PANTHER" id="PTHR46696:SF1">
    <property type="entry name" value="CYTOCHROME P450 YJIB-RELATED"/>
    <property type="match status" value="1"/>
</dbReference>
<dbReference type="EMBL" id="CP016174">
    <property type="protein sequence ID" value="ANN15890.1"/>
    <property type="molecule type" value="Genomic_DNA"/>
</dbReference>
<evidence type="ECO:0000256" key="7">
    <source>
        <dbReference type="ARBA" id="ARBA00023033"/>
    </source>
</evidence>
<dbReference type="Proteomes" id="UP000093695">
    <property type="component" value="Chromosome"/>
</dbReference>
<organism evidence="10 11">
    <name type="scientific">Amycolatopsis orientalis</name>
    <name type="common">Nocardia orientalis</name>
    <dbReference type="NCBI Taxonomy" id="31958"/>
    <lineage>
        <taxon>Bacteria</taxon>
        <taxon>Bacillati</taxon>
        <taxon>Actinomycetota</taxon>
        <taxon>Actinomycetes</taxon>
        <taxon>Pseudonocardiales</taxon>
        <taxon>Pseudonocardiaceae</taxon>
        <taxon>Amycolatopsis</taxon>
    </lineage>
</organism>
<dbReference type="PANTHER" id="PTHR46696">
    <property type="entry name" value="P450, PUTATIVE (EUROFUNG)-RELATED"/>
    <property type="match status" value="1"/>
</dbReference>
<dbReference type="GO" id="GO:0020037">
    <property type="term" value="F:heme binding"/>
    <property type="evidence" value="ECO:0007669"/>
    <property type="project" value="InterPro"/>
</dbReference>
<evidence type="ECO:0000256" key="5">
    <source>
        <dbReference type="ARBA" id="ARBA00023002"/>
    </source>
</evidence>
<dbReference type="STRING" id="31958.SD37_09695"/>
<dbReference type="InterPro" id="IPR002397">
    <property type="entry name" value="Cyt_P450_B"/>
</dbReference>
<evidence type="ECO:0000256" key="6">
    <source>
        <dbReference type="ARBA" id="ARBA00023004"/>
    </source>
</evidence>
<dbReference type="InterPro" id="IPR036396">
    <property type="entry name" value="Cyt_P450_sf"/>
</dbReference>
<keyword evidence="6 9" id="KW-0408">Iron</keyword>
<dbReference type="CDD" id="cd11031">
    <property type="entry name" value="Cyp158A-like"/>
    <property type="match status" value="1"/>
</dbReference>
<keyword evidence="7 9" id="KW-0503">Monooxygenase</keyword>
<protein>
    <submittedName>
        <fullName evidence="10">Cytochrome</fullName>
    </submittedName>
</protein>
<dbReference type="InterPro" id="IPR001128">
    <property type="entry name" value="Cyt_P450"/>
</dbReference>
<keyword evidence="3 9" id="KW-0349">Heme</keyword>
<accession>A0A193BUN4</accession>
<gene>
    <name evidence="10" type="ORF">SD37_09695</name>
</gene>
<comment type="function">
    <text evidence="8">Involved in the coupling of aromatic side chains of the heptapeptide of vancomycin.</text>
</comment>
<dbReference type="AlphaFoldDB" id="A0A193BUN4"/>
<keyword evidence="5 9" id="KW-0560">Oxidoreductase</keyword>
<evidence type="ECO:0000256" key="1">
    <source>
        <dbReference type="ARBA" id="ARBA00004660"/>
    </source>
</evidence>
<name>A0A193BUN4_AMYOR</name>
<reference evidence="10 11" key="1">
    <citation type="journal article" date="2015" name="Genome Announc.">
        <title>Draft Genome Sequence of Norvancomycin-Producing Strain Amycolatopsis orientalis CPCC200066.</title>
        <authorList>
            <person name="Lei X."/>
            <person name="Yuan F."/>
            <person name="Shi Y."/>
            <person name="Li X."/>
            <person name="Wang L."/>
            <person name="Hong B."/>
        </authorList>
    </citation>
    <scope>NUCLEOTIDE SEQUENCE [LARGE SCALE GENOMIC DNA]</scope>
    <source>
        <strain evidence="10 11">B-37</strain>
    </source>
</reference>
<evidence type="ECO:0000256" key="8">
    <source>
        <dbReference type="ARBA" id="ARBA00055433"/>
    </source>
</evidence>
<keyword evidence="4 9" id="KW-0479">Metal-binding</keyword>
<dbReference type="KEGG" id="aori:SD37_09695"/>
<dbReference type="GO" id="GO:0004497">
    <property type="term" value="F:monooxygenase activity"/>
    <property type="evidence" value="ECO:0007669"/>
    <property type="project" value="UniProtKB-KW"/>
</dbReference>
<dbReference type="SUPFAM" id="SSF48264">
    <property type="entry name" value="Cytochrome P450"/>
    <property type="match status" value="1"/>
</dbReference>
<comment type="similarity">
    <text evidence="2 9">Belongs to the cytochrome P450 family.</text>
</comment>
<dbReference type="PRINTS" id="PR00359">
    <property type="entry name" value="BP450"/>
</dbReference>
<evidence type="ECO:0000256" key="2">
    <source>
        <dbReference type="ARBA" id="ARBA00010617"/>
    </source>
</evidence>
<evidence type="ECO:0000313" key="10">
    <source>
        <dbReference type="EMBL" id="ANN15890.1"/>
    </source>
</evidence>
<evidence type="ECO:0000256" key="9">
    <source>
        <dbReference type="RuleBase" id="RU000461"/>
    </source>
</evidence>